<accession>T1H148</accession>
<protein>
    <submittedName>
        <fullName evidence="1">Uncharacterized protein</fullName>
    </submittedName>
</protein>
<evidence type="ECO:0000313" key="1">
    <source>
        <dbReference type="EnsemblMetazoa" id="MESCA009901-PA"/>
    </source>
</evidence>
<reference evidence="2" key="1">
    <citation type="submission" date="2013-02" db="EMBL/GenBank/DDBJ databases">
        <authorList>
            <person name="Hughes D."/>
        </authorList>
    </citation>
    <scope>NUCLEOTIDE SEQUENCE</scope>
    <source>
        <strain>Durham</strain>
        <strain evidence="2">NC isolate 2 -- Noor lab</strain>
    </source>
</reference>
<sequence>MDDRAPELEIPDKLSTRPEISLAGKFVNNNKLCFLLSEILQ</sequence>
<dbReference type="EMBL" id="CAQQ02123192">
    <property type="status" value="NOT_ANNOTATED_CDS"/>
    <property type="molecule type" value="Genomic_DNA"/>
</dbReference>
<reference evidence="1" key="2">
    <citation type="submission" date="2015-06" db="UniProtKB">
        <authorList>
            <consortium name="EnsemblMetazoa"/>
        </authorList>
    </citation>
    <scope>IDENTIFICATION</scope>
</reference>
<dbReference type="HOGENOM" id="CLU_3282413_0_0_1"/>
<dbReference type="EnsemblMetazoa" id="MESCA009901-RA">
    <property type="protein sequence ID" value="MESCA009901-PA"/>
    <property type="gene ID" value="MESCA009901"/>
</dbReference>
<evidence type="ECO:0000313" key="2">
    <source>
        <dbReference type="Proteomes" id="UP000015102"/>
    </source>
</evidence>
<dbReference type="AlphaFoldDB" id="T1H148"/>
<name>T1H148_MEGSC</name>
<dbReference type="Proteomes" id="UP000015102">
    <property type="component" value="Unassembled WGS sequence"/>
</dbReference>
<proteinExistence type="predicted"/>
<organism evidence="1 2">
    <name type="scientific">Megaselia scalaris</name>
    <name type="common">Humpbacked fly</name>
    <name type="synonym">Phora scalaris</name>
    <dbReference type="NCBI Taxonomy" id="36166"/>
    <lineage>
        <taxon>Eukaryota</taxon>
        <taxon>Metazoa</taxon>
        <taxon>Ecdysozoa</taxon>
        <taxon>Arthropoda</taxon>
        <taxon>Hexapoda</taxon>
        <taxon>Insecta</taxon>
        <taxon>Pterygota</taxon>
        <taxon>Neoptera</taxon>
        <taxon>Endopterygota</taxon>
        <taxon>Diptera</taxon>
        <taxon>Brachycera</taxon>
        <taxon>Muscomorpha</taxon>
        <taxon>Platypezoidea</taxon>
        <taxon>Phoridae</taxon>
        <taxon>Megaseliini</taxon>
        <taxon>Megaselia</taxon>
    </lineage>
</organism>
<keyword evidence="2" id="KW-1185">Reference proteome</keyword>